<dbReference type="SUPFAM" id="SSF56672">
    <property type="entry name" value="DNA/RNA polymerases"/>
    <property type="match status" value="1"/>
</dbReference>
<dbReference type="InterPro" id="IPR041588">
    <property type="entry name" value="Integrase_H2C2"/>
</dbReference>
<evidence type="ECO:0000313" key="10">
    <source>
        <dbReference type="EMBL" id="KAF0737930.1"/>
    </source>
</evidence>
<dbReference type="InterPro" id="IPR043502">
    <property type="entry name" value="DNA/RNA_pol_sf"/>
</dbReference>
<evidence type="ECO:0000256" key="1">
    <source>
        <dbReference type="ARBA" id="ARBA00012493"/>
    </source>
</evidence>
<name>A0A6G0XD03_9STRA</name>
<dbReference type="InterPro" id="IPR041373">
    <property type="entry name" value="RT_RNaseH"/>
</dbReference>
<dbReference type="AlphaFoldDB" id="A0A6G0XD03"/>
<dbReference type="Pfam" id="PF00078">
    <property type="entry name" value="RVT_1"/>
    <property type="match status" value="1"/>
</dbReference>
<dbReference type="PANTHER" id="PTHR37984">
    <property type="entry name" value="PROTEIN CBG26694"/>
    <property type="match status" value="1"/>
</dbReference>
<dbReference type="InterPro" id="IPR021109">
    <property type="entry name" value="Peptidase_aspartic_dom_sf"/>
</dbReference>
<dbReference type="InterPro" id="IPR043128">
    <property type="entry name" value="Rev_trsase/Diguanyl_cyclase"/>
</dbReference>
<dbReference type="EC" id="2.7.7.49" evidence="1"/>
<keyword evidence="6" id="KW-0378">Hydrolase</keyword>
<organism evidence="9 11">
    <name type="scientific">Aphanomyces euteiches</name>
    <dbReference type="NCBI Taxonomy" id="100861"/>
    <lineage>
        <taxon>Eukaryota</taxon>
        <taxon>Sar</taxon>
        <taxon>Stramenopiles</taxon>
        <taxon>Oomycota</taxon>
        <taxon>Saprolegniomycetes</taxon>
        <taxon>Saprolegniales</taxon>
        <taxon>Verrucalvaceae</taxon>
        <taxon>Aphanomyces</taxon>
    </lineage>
</organism>
<dbReference type="Gene3D" id="2.40.70.10">
    <property type="entry name" value="Acid Proteases"/>
    <property type="match status" value="1"/>
</dbReference>
<dbReference type="Proteomes" id="UP000481153">
    <property type="component" value="Unassembled WGS sequence"/>
</dbReference>
<dbReference type="InterPro" id="IPR050951">
    <property type="entry name" value="Retrovirus_Pol_polyprotein"/>
</dbReference>
<dbReference type="Gene3D" id="3.30.70.270">
    <property type="match status" value="2"/>
</dbReference>
<dbReference type="FunFam" id="3.30.70.270:FF:000003">
    <property type="entry name" value="Transposon Ty3-G Gag-Pol polyprotein"/>
    <property type="match status" value="1"/>
</dbReference>
<evidence type="ECO:0000313" key="11">
    <source>
        <dbReference type="Proteomes" id="UP000481153"/>
    </source>
</evidence>
<proteinExistence type="predicted"/>
<dbReference type="GO" id="GO:0004519">
    <property type="term" value="F:endonuclease activity"/>
    <property type="evidence" value="ECO:0007669"/>
    <property type="project" value="UniProtKB-KW"/>
</dbReference>
<evidence type="ECO:0000259" key="8">
    <source>
        <dbReference type="PROSITE" id="PS50878"/>
    </source>
</evidence>
<evidence type="ECO:0000256" key="3">
    <source>
        <dbReference type="ARBA" id="ARBA00022695"/>
    </source>
</evidence>
<keyword evidence="11" id="KW-1185">Reference proteome</keyword>
<dbReference type="VEuPathDB" id="FungiDB:AeMF1_011491"/>
<evidence type="ECO:0000256" key="4">
    <source>
        <dbReference type="ARBA" id="ARBA00022722"/>
    </source>
</evidence>
<reference evidence="9 11" key="1">
    <citation type="submission" date="2019-07" db="EMBL/GenBank/DDBJ databases">
        <title>Genomics analysis of Aphanomyces spp. identifies a new class of oomycete effector associated with host adaptation.</title>
        <authorList>
            <person name="Gaulin E."/>
        </authorList>
    </citation>
    <scope>NUCLEOTIDE SEQUENCE [LARGE SCALE GENOMIC DNA]</scope>
    <source>
        <strain evidence="9 11">ATCC 201684</strain>
    </source>
</reference>
<dbReference type="PROSITE" id="PS50878">
    <property type="entry name" value="RT_POL"/>
    <property type="match status" value="1"/>
</dbReference>
<evidence type="ECO:0000256" key="2">
    <source>
        <dbReference type="ARBA" id="ARBA00022679"/>
    </source>
</evidence>
<gene>
    <name evidence="9" type="ORF">Ae201684_005924</name>
    <name evidence="10" type="ORF">Ae201684_005926</name>
</gene>
<dbReference type="Gene3D" id="3.10.10.10">
    <property type="entry name" value="HIV Type 1 Reverse Transcriptase, subunit A, domain 1"/>
    <property type="match status" value="1"/>
</dbReference>
<dbReference type="EMBL" id="VJMJ01000079">
    <property type="protein sequence ID" value="KAF0737930.1"/>
    <property type="molecule type" value="Genomic_DNA"/>
</dbReference>
<evidence type="ECO:0000256" key="5">
    <source>
        <dbReference type="ARBA" id="ARBA00022759"/>
    </source>
</evidence>
<comment type="caution">
    <text evidence="9">The sequence shown here is derived from an EMBL/GenBank/DDBJ whole genome shotgun (WGS) entry which is preliminary data.</text>
</comment>
<dbReference type="FunFam" id="3.30.70.270:FF:000020">
    <property type="entry name" value="Transposon Tf2-6 polyprotein-like Protein"/>
    <property type="match status" value="1"/>
</dbReference>
<evidence type="ECO:0000313" key="9">
    <source>
        <dbReference type="EMBL" id="KAF0737928.1"/>
    </source>
</evidence>
<dbReference type="CDD" id="cd01647">
    <property type="entry name" value="RT_LTR"/>
    <property type="match status" value="1"/>
</dbReference>
<sequence>MKAAFYDDDEAIPHVNAAMRFASKGSKESSIKNQSTKDTLFGVSLEVEVALLGEGGTKLFVTALLDSGCSHSTVLRTAVPPIYTMRPSEITFSMPNGSHSSTREAVTMPIILHSLTPPRSCAVNFQVAEKLIYTIILGVDFLVDQQVVLDFKSKIVIWDGVEFSLVGNQPIRSLGIRNGHQPFRSNQLEYQPIRSASLLEAAEDRWMRILGVMNSPVALEKIVCRDLLTNTQVQSALDLLERYKTLFSGAIGTIKLPPYVIPLKLDAVPHVCHPYPIPESHMASVKAEIQRLVGLGVLVPDIQSPWASPPFFIPKKDGSMRLISDFRKLNAQIIRKYFPLPKIPVTMRSMRYKAFKTVIDLVMGYFGRVLAEENRECTAIILPFGKYVYKRLPMGLASSSDEFHSTMLHLLGDLDYVLVYLDDIMVVSDNFNDHLVHLDVVFARLCEYGMMVNPQKCRIAAPEVEYLGYMLTPDGIRPIESKVDAIIKIAPPKTRRQLKRFLGMINYYRDMLPQRAKTLAGLNKLTSPNVPFKWTHQHHDEFEQAKRLIAERTLLAYPDFTKPFHVYTDASKLAMGGYIEQDGKPIAFWFKTTSPAQANYAANKLELLSIVCLLTEFRGILLGHQLIIHTDHKNLLYSKMGNAQMHRWRLLIEEFGPRISYVPGKSNVMADSLSRLKTMDQRRPESICALTFDPTSIFPLDLATIADHQAKDPDIVDDMQLRRQEISGHIVFTTPDGKIRLPKSLPRAVFDTYHSWLLHPGSNSALNSLKEIFHWPSMSKNVSDWSKSC</sequence>
<dbReference type="Pfam" id="PF17921">
    <property type="entry name" value="Integrase_H2C2"/>
    <property type="match status" value="1"/>
</dbReference>
<keyword evidence="3" id="KW-0548">Nucleotidyltransferase</keyword>
<keyword evidence="4" id="KW-0540">Nuclease</keyword>
<evidence type="ECO:0000256" key="6">
    <source>
        <dbReference type="ARBA" id="ARBA00022801"/>
    </source>
</evidence>
<dbReference type="EMBL" id="VJMJ01000079">
    <property type="protein sequence ID" value="KAF0737928.1"/>
    <property type="molecule type" value="Genomic_DNA"/>
</dbReference>
<evidence type="ECO:0000256" key="7">
    <source>
        <dbReference type="ARBA" id="ARBA00022918"/>
    </source>
</evidence>
<dbReference type="CDD" id="cd09274">
    <property type="entry name" value="RNase_HI_RT_Ty3"/>
    <property type="match status" value="1"/>
</dbReference>
<dbReference type="Pfam" id="PF17917">
    <property type="entry name" value="RT_RNaseH"/>
    <property type="match status" value="1"/>
</dbReference>
<keyword evidence="5" id="KW-0255">Endonuclease</keyword>
<keyword evidence="2" id="KW-0808">Transferase</keyword>
<feature type="domain" description="Reverse transcriptase" evidence="8">
    <location>
        <begin position="294"/>
        <end position="471"/>
    </location>
</feature>
<dbReference type="InterPro" id="IPR000477">
    <property type="entry name" value="RT_dom"/>
</dbReference>
<dbReference type="Gene3D" id="1.10.340.70">
    <property type="match status" value="1"/>
</dbReference>
<dbReference type="GO" id="GO:0016779">
    <property type="term" value="F:nucleotidyltransferase activity"/>
    <property type="evidence" value="ECO:0007669"/>
    <property type="project" value="UniProtKB-KW"/>
</dbReference>
<dbReference type="PANTHER" id="PTHR37984:SF5">
    <property type="entry name" value="PROTEIN NYNRIN-LIKE"/>
    <property type="match status" value="1"/>
</dbReference>
<accession>A0A6G0XD03</accession>
<protein>
    <recommendedName>
        <fullName evidence="1">RNA-directed DNA polymerase</fullName>
        <ecNumber evidence="1">2.7.7.49</ecNumber>
    </recommendedName>
</protein>
<dbReference type="CDD" id="cd00303">
    <property type="entry name" value="retropepsin_like"/>
    <property type="match status" value="1"/>
</dbReference>
<keyword evidence="7" id="KW-0695">RNA-directed DNA polymerase</keyword>